<reference evidence="2 3" key="2">
    <citation type="submission" date="2024-10" db="EMBL/GenBank/DDBJ databases">
        <authorList>
            <person name="Ryan C."/>
        </authorList>
    </citation>
    <scope>NUCLEOTIDE SEQUENCE [LARGE SCALE GENOMIC DNA]</scope>
</reference>
<feature type="domain" description="F-box protein AT5G49610-like beta-propeller" evidence="1">
    <location>
        <begin position="151"/>
        <end position="342"/>
    </location>
</feature>
<organism evidence="2 3">
    <name type="scientific">Urochloa decumbens</name>
    <dbReference type="NCBI Taxonomy" id="240449"/>
    <lineage>
        <taxon>Eukaryota</taxon>
        <taxon>Viridiplantae</taxon>
        <taxon>Streptophyta</taxon>
        <taxon>Embryophyta</taxon>
        <taxon>Tracheophyta</taxon>
        <taxon>Spermatophyta</taxon>
        <taxon>Magnoliopsida</taxon>
        <taxon>Liliopsida</taxon>
        <taxon>Poales</taxon>
        <taxon>Poaceae</taxon>
        <taxon>PACMAD clade</taxon>
        <taxon>Panicoideae</taxon>
        <taxon>Panicodae</taxon>
        <taxon>Paniceae</taxon>
        <taxon>Melinidinae</taxon>
        <taxon>Urochloa</taxon>
    </lineage>
</organism>
<dbReference type="EMBL" id="OZ075117">
    <property type="protein sequence ID" value="CAL5083370.1"/>
    <property type="molecule type" value="Genomic_DNA"/>
</dbReference>
<keyword evidence="3" id="KW-1185">Reference proteome</keyword>
<proteinExistence type="predicted"/>
<evidence type="ECO:0000313" key="2">
    <source>
        <dbReference type="EMBL" id="CAL5083370.1"/>
    </source>
</evidence>
<dbReference type="InterPro" id="IPR036047">
    <property type="entry name" value="F-box-like_dom_sf"/>
</dbReference>
<gene>
    <name evidence="2" type="ORF">URODEC1_LOCUS109890</name>
</gene>
<dbReference type="Proteomes" id="UP001497457">
    <property type="component" value="Chromosome 7b"/>
</dbReference>
<reference evidence="3" key="1">
    <citation type="submission" date="2024-06" db="EMBL/GenBank/DDBJ databases">
        <authorList>
            <person name="Ryan C."/>
        </authorList>
    </citation>
    <scope>NUCLEOTIDE SEQUENCE [LARGE SCALE GENOMIC DNA]</scope>
</reference>
<protein>
    <recommendedName>
        <fullName evidence="1">F-box protein AT5G49610-like beta-propeller domain-containing protein</fullName>
    </recommendedName>
</protein>
<sequence length="427" mass="47590">MASPARSILPRLEPTASPRQPAVLTNDVLEEIFLRVATHGDLARASAACVSFRRLIADPNFLRRFRSRHPPLLLGFLGGVGHEAFQPVEAPHPNAPVARALCRAGVFSFDYLPDCGEPGWSLSDVCDGRLLLEAEGSPVHGNGANRFAWPDLAVCDPLSRQYLLLPRMPEDLLAFLQIKGRDINDFDDLLVPSGDWEETSFRVLRMVQSRTTSVVLVFSSTSSCWSVGASTSWDVSFHIPPRQPVLGRPQFAHGCCYCKLKYLNKLLKLDMNTMEFSTIDLPPDNESHSMAIVEAAEGNLGMFSVISDIEVTSVQYYIFVQNLSGRANEWHIKKTIPLPDRCFYEFIGSAQGYVFLVRMRTGPFCNLSQSHFEYVCFSLESKTANIQRVSGMGPSFSYLYFGFPSSLSPRRIQGYEAVNRPESSTES</sequence>
<accession>A0ABC9FYE1</accession>
<evidence type="ECO:0000313" key="3">
    <source>
        <dbReference type="Proteomes" id="UP001497457"/>
    </source>
</evidence>
<dbReference type="Pfam" id="PF23635">
    <property type="entry name" value="Beta-prop_AT5G49610-like"/>
    <property type="match status" value="1"/>
</dbReference>
<dbReference type="PANTHER" id="PTHR31264:SF3">
    <property type="entry name" value="OS07G0554100 PROTEIN"/>
    <property type="match status" value="1"/>
</dbReference>
<dbReference type="InterPro" id="IPR056594">
    <property type="entry name" value="AT5G49610-like_b-prop"/>
</dbReference>
<name>A0ABC9FYE1_9POAL</name>
<dbReference type="AlphaFoldDB" id="A0ABC9FYE1"/>
<dbReference type="SUPFAM" id="SSF81383">
    <property type="entry name" value="F-box domain"/>
    <property type="match status" value="1"/>
</dbReference>
<evidence type="ECO:0000259" key="1">
    <source>
        <dbReference type="Pfam" id="PF23635"/>
    </source>
</evidence>
<dbReference type="PANTHER" id="PTHR31264">
    <property type="entry name" value="OS07G0554500 PROTEIN-RELATED"/>
    <property type="match status" value="1"/>
</dbReference>